<organism evidence="7 8">
    <name type="scientific">Albugo candida</name>
    <dbReference type="NCBI Taxonomy" id="65357"/>
    <lineage>
        <taxon>Eukaryota</taxon>
        <taxon>Sar</taxon>
        <taxon>Stramenopiles</taxon>
        <taxon>Oomycota</taxon>
        <taxon>Peronosporomycetes</taxon>
        <taxon>Albuginales</taxon>
        <taxon>Albuginaceae</taxon>
        <taxon>Albugo</taxon>
    </lineage>
</organism>
<feature type="transmembrane region" description="Helical" evidence="5">
    <location>
        <begin position="217"/>
        <end position="239"/>
    </location>
</feature>
<dbReference type="AlphaFoldDB" id="A0A024G7Y0"/>
<accession>A0A024G7Y0</accession>
<dbReference type="EMBL" id="CAIX01000037">
    <property type="protein sequence ID" value="CCI42675.1"/>
    <property type="molecule type" value="Genomic_DNA"/>
</dbReference>
<dbReference type="Proteomes" id="UP000053237">
    <property type="component" value="Unassembled WGS sequence"/>
</dbReference>
<keyword evidence="3 5" id="KW-1133">Transmembrane helix</keyword>
<proteinExistence type="predicted"/>
<feature type="transmembrane region" description="Helical" evidence="5">
    <location>
        <begin position="12"/>
        <end position="30"/>
    </location>
</feature>
<comment type="caution">
    <text evidence="7">The sequence shown here is derived from an EMBL/GenBank/DDBJ whole genome shotgun (WGS) entry which is preliminary data.</text>
</comment>
<feature type="transmembrane region" description="Helical" evidence="5">
    <location>
        <begin position="394"/>
        <end position="417"/>
    </location>
</feature>
<feature type="transmembrane region" description="Helical" evidence="5">
    <location>
        <begin position="429"/>
        <end position="448"/>
    </location>
</feature>
<feature type="transmembrane region" description="Helical" evidence="5">
    <location>
        <begin position="91"/>
        <end position="113"/>
    </location>
</feature>
<dbReference type="InterPro" id="IPR013057">
    <property type="entry name" value="AA_transpt_TM"/>
</dbReference>
<keyword evidence="2 5" id="KW-0812">Transmembrane</keyword>
<keyword evidence="8" id="KW-1185">Reference proteome</keyword>
<protein>
    <recommendedName>
        <fullName evidence="6">Amino acid transporter transmembrane domain-containing protein</fullName>
    </recommendedName>
</protein>
<feature type="domain" description="Amino acid transporter transmembrane" evidence="6">
    <location>
        <begin position="11"/>
        <end position="446"/>
    </location>
</feature>
<name>A0A024G7Y0_9STRA</name>
<dbReference type="GO" id="GO:0015179">
    <property type="term" value="F:L-amino acid transmembrane transporter activity"/>
    <property type="evidence" value="ECO:0007669"/>
    <property type="project" value="TreeGrafter"/>
</dbReference>
<evidence type="ECO:0000256" key="3">
    <source>
        <dbReference type="ARBA" id="ARBA00022989"/>
    </source>
</evidence>
<dbReference type="PANTHER" id="PTHR22950">
    <property type="entry name" value="AMINO ACID TRANSPORTER"/>
    <property type="match status" value="1"/>
</dbReference>
<feature type="transmembrane region" description="Helical" evidence="5">
    <location>
        <begin position="146"/>
        <end position="168"/>
    </location>
</feature>
<gene>
    <name evidence="7" type="ORF">BN9_034590</name>
</gene>
<feature type="transmembrane region" description="Helical" evidence="5">
    <location>
        <begin position="271"/>
        <end position="298"/>
    </location>
</feature>
<dbReference type="PANTHER" id="PTHR22950:SF349">
    <property type="entry name" value="AMINO ACID TRANSPORTER TRANSMEMBRANE DOMAIN-CONTAINING PROTEIN"/>
    <property type="match status" value="1"/>
</dbReference>
<dbReference type="InParanoid" id="A0A024G7Y0"/>
<evidence type="ECO:0000313" key="7">
    <source>
        <dbReference type="EMBL" id="CCI42675.1"/>
    </source>
</evidence>
<feature type="transmembrane region" description="Helical" evidence="5">
    <location>
        <begin position="36"/>
        <end position="61"/>
    </location>
</feature>
<dbReference type="GO" id="GO:0005774">
    <property type="term" value="C:vacuolar membrane"/>
    <property type="evidence" value="ECO:0007669"/>
    <property type="project" value="TreeGrafter"/>
</dbReference>
<evidence type="ECO:0000256" key="5">
    <source>
        <dbReference type="SAM" id="Phobius"/>
    </source>
</evidence>
<dbReference type="STRING" id="65357.A0A024G7Y0"/>
<reference evidence="7 8" key="1">
    <citation type="submission" date="2012-05" db="EMBL/GenBank/DDBJ databases">
        <title>Recombination and specialization in a pathogen metapopulation.</title>
        <authorList>
            <person name="Gardiner A."/>
            <person name="Kemen E."/>
            <person name="Schultz-Larsen T."/>
            <person name="MacLean D."/>
            <person name="Van Oosterhout C."/>
            <person name="Jones J.D.G."/>
        </authorList>
    </citation>
    <scope>NUCLEOTIDE SEQUENCE [LARGE SCALE GENOMIC DNA]</scope>
    <source>
        <strain evidence="7 8">Ac Nc2</strain>
    </source>
</reference>
<evidence type="ECO:0000259" key="6">
    <source>
        <dbReference type="Pfam" id="PF01490"/>
    </source>
</evidence>
<dbReference type="OrthoDB" id="40134at2759"/>
<evidence type="ECO:0000256" key="2">
    <source>
        <dbReference type="ARBA" id="ARBA00022692"/>
    </source>
</evidence>
<dbReference type="Pfam" id="PF01490">
    <property type="entry name" value="Aa_trans"/>
    <property type="match status" value="1"/>
</dbReference>
<evidence type="ECO:0000313" key="8">
    <source>
        <dbReference type="Proteomes" id="UP000053237"/>
    </source>
</evidence>
<feature type="transmembrane region" description="Helical" evidence="5">
    <location>
        <begin position="188"/>
        <end position="205"/>
    </location>
</feature>
<evidence type="ECO:0000256" key="4">
    <source>
        <dbReference type="ARBA" id="ARBA00023136"/>
    </source>
</evidence>
<comment type="subcellular location">
    <subcellularLocation>
        <location evidence="1">Membrane</location>
        <topology evidence="1">Multi-pass membrane protein</topology>
    </subcellularLocation>
</comment>
<feature type="transmembrane region" description="Helical" evidence="5">
    <location>
        <begin position="119"/>
        <end position="139"/>
    </location>
</feature>
<sequence>MMLTWEDARISFNLFCCVYGIGTMGMPGNFARAGPYLATTALVFMAFANTYASVACSKVLLQCPRSVRTYGDLGEWCFGKAGRCMVVSTQIVNCLMIPCVFLVLGGILLDALFPKTFSSSLWSIFMALTLLPVCLIPTLKEGAFTALAGCIGTIVADIVGVCVVLIGMKGHPSIPQPDLDFQQVAGTFGNLSLAYGATIVIPALQRQHSDPKRMPRVIMTTMILISCLFLLIASAGYAVGGCQLPANLLFAIYPDPMTGLSSLGFVPHKGAVVVAFLAMQLHITTAFGIVIHPAFYLLERTFLGMHADKRATADLELNYAEVATPTADAGIRSEKNSAASFIVSDSDCDDNSLYRVELAEYRQPKMVVRYTLLRTGILVILVVLAILFEKRLQAFIDLIGATTMTASCIILPIIFYLRKQWKKVVLYEKCGAVFILIVCSLLGSYVTYTSAKTLLFPVQEALKKFPYCAPVYESVSYY</sequence>
<keyword evidence="4 5" id="KW-0472">Membrane</keyword>
<evidence type="ECO:0000256" key="1">
    <source>
        <dbReference type="ARBA" id="ARBA00004141"/>
    </source>
</evidence>
<feature type="transmembrane region" description="Helical" evidence="5">
    <location>
        <begin position="371"/>
        <end position="388"/>
    </location>
</feature>